<dbReference type="InterPro" id="IPR017592">
    <property type="entry name" value="Pilus_assmbl_Flp-typ_CpaB"/>
</dbReference>
<feature type="domain" description="SAF" evidence="2">
    <location>
        <begin position="48"/>
        <end position="110"/>
    </location>
</feature>
<keyword evidence="1" id="KW-0732">Signal</keyword>
<organism evidence="3 4">
    <name type="scientific">Senegalimassilia anaerobia</name>
    <dbReference type="NCBI Taxonomy" id="1473216"/>
    <lineage>
        <taxon>Bacteria</taxon>
        <taxon>Bacillati</taxon>
        <taxon>Actinomycetota</taxon>
        <taxon>Coriobacteriia</taxon>
        <taxon>Coriobacteriales</taxon>
        <taxon>Coriobacteriaceae</taxon>
        <taxon>Senegalimassilia</taxon>
    </lineage>
</organism>
<dbReference type="CDD" id="cd11614">
    <property type="entry name" value="SAF_CpaB_FlgA_like"/>
    <property type="match status" value="1"/>
</dbReference>
<keyword evidence="4" id="KW-1185">Reference proteome</keyword>
<dbReference type="STRING" id="1034345.GCA_000236865_00513"/>
<feature type="chain" id="PRO_5039005361" evidence="1">
    <location>
        <begin position="24"/>
        <end position="217"/>
    </location>
</feature>
<dbReference type="NCBIfam" id="TIGR03177">
    <property type="entry name" value="pilus_cpaB"/>
    <property type="match status" value="1"/>
</dbReference>
<dbReference type="AlphaFoldDB" id="A0A369LAT7"/>
<evidence type="ECO:0000313" key="4">
    <source>
        <dbReference type="Proteomes" id="UP000253792"/>
    </source>
</evidence>
<dbReference type="InterPro" id="IPR013974">
    <property type="entry name" value="SAF"/>
</dbReference>
<reference evidence="3 4" key="1">
    <citation type="journal article" date="2018" name="Elife">
        <title>Discovery and characterization of a prevalent human gut bacterial enzyme sufficient for the inactivation of a family of plant toxins.</title>
        <authorList>
            <person name="Koppel N."/>
            <person name="Bisanz J.E."/>
            <person name="Pandelia M.E."/>
            <person name="Turnbaugh P.J."/>
            <person name="Balskus E.P."/>
        </authorList>
    </citation>
    <scope>NUCLEOTIDE SEQUENCE [LARGE SCALE GENOMIC DNA]</scope>
    <source>
        <strain evidence="4">anaerobia AP69FAA</strain>
    </source>
</reference>
<accession>A0A369LAT7</accession>
<dbReference type="EMBL" id="PPTP01000003">
    <property type="protein sequence ID" value="RDB56202.1"/>
    <property type="molecule type" value="Genomic_DNA"/>
</dbReference>
<proteinExistence type="predicted"/>
<evidence type="ECO:0000259" key="2">
    <source>
        <dbReference type="SMART" id="SM00858"/>
    </source>
</evidence>
<dbReference type="SMART" id="SM00858">
    <property type="entry name" value="SAF"/>
    <property type="match status" value="1"/>
</dbReference>
<protein>
    <submittedName>
        <fullName evidence="3">Flp pilus assembly protein CpaB</fullName>
    </submittedName>
</protein>
<dbReference type="Pfam" id="PF08666">
    <property type="entry name" value="SAF"/>
    <property type="match status" value="1"/>
</dbReference>
<dbReference type="Pfam" id="PF16976">
    <property type="entry name" value="RcpC"/>
    <property type="match status" value="1"/>
</dbReference>
<gene>
    <name evidence="3" type="primary">cpaB</name>
    <name evidence="3" type="ORF">C1880_04820</name>
</gene>
<dbReference type="InterPro" id="IPR031571">
    <property type="entry name" value="RcpC_dom"/>
</dbReference>
<feature type="signal peptide" evidence="1">
    <location>
        <begin position="1"/>
        <end position="23"/>
    </location>
</feature>
<sequence>MRRNKTAAAGAICGVLCALCVLGYTQSVRGEAERARADALARYGGDQVEVCVAKRDIAAGETVDSGAVETRLWVADLLPPEAVRQTSEVVGSKASSTVLSGEALSARRFGAASAAIDVPDGKVAISVPAKDVQAVGGAVSAGSSVDVYATGSAATQALAQGVSVLATSAGTDDRQASGSASKVTWVTLAVDPNQVEELVSAAQKTELYLTLPGADAR</sequence>
<evidence type="ECO:0000313" key="3">
    <source>
        <dbReference type="EMBL" id="RDB56202.1"/>
    </source>
</evidence>
<comment type="caution">
    <text evidence="3">The sequence shown here is derived from an EMBL/GenBank/DDBJ whole genome shotgun (WGS) entry which is preliminary data.</text>
</comment>
<dbReference type="Proteomes" id="UP000253792">
    <property type="component" value="Unassembled WGS sequence"/>
</dbReference>
<name>A0A369LAT7_9ACTN</name>
<evidence type="ECO:0000256" key="1">
    <source>
        <dbReference type="SAM" id="SignalP"/>
    </source>
</evidence>
<dbReference type="RefSeq" id="WP_114620496.1">
    <property type="nucleotide sequence ID" value="NZ_PPTP01000003.1"/>
</dbReference>
<dbReference type="OrthoDB" id="3177887at2"/>